<dbReference type="Gene3D" id="3.40.50.720">
    <property type="entry name" value="NAD(P)-binding Rossmann-like Domain"/>
    <property type="match status" value="1"/>
</dbReference>
<dbReference type="RefSeq" id="WP_231033633.1">
    <property type="nucleotide sequence ID" value="NZ_JAJNGX010000004.1"/>
</dbReference>
<gene>
    <name evidence="2" type="ORF">JQX14_08900</name>
</gene>
<dbReference type="AlphaFoldDB" id="A0A9Q2RUI7"/>
<dbReference type="PANTHER" id="PTHR43157:SF31">
    <property type="entry name" value="PHOSPHATIDYLINOSITOL-GLYCAN BIOSYNTHESIS CLASS F PROTEIN"/>
    <property type="match status" value="1"/>
</dbReference>
<evidence type="ECO:0000256" key="1">
    <source>
        <dbReference type="ARBA" id="ARBA00023002"/>
    </source>
</evidence>
<evidence type="ECO:0000313" key="2">
    <source>
        <dbReference type="EMBL" id="MBM2354656.1"/>
    </source>
</evidence>
<sequence>MTHTPHATKYYDDLVRSFPSMSGKVVMITGCTSGMGLVLAQTCAGLGARVVMLNRPSPRADAALKGVLDAGGDAVLVPCDLSSFDSVRAAGATLRRDFGDQGCDVLCNNAGIMGVADKATEDGFDVQMQANHLSHFLLTHEVWPLLETAGAQRGEARVVNHSSGARGKPGRPLHAKYLARNGGNLGGDGWPGLAKWTRYQQSKLANLMFTYALDSHAGQRADNKVKALCAHPGPADSGLQGKTTQAGGDRWLDRFILGQALKYAQSVEDGTSGIARCCCAADVQSGAFYGPNGPHRTGPAVLLSPERNPVNEALIWEESLKATGITNFFKP</sequence>
<dbReference type="InterPro" id="IPR036291">
    <property type="entry name" value="NAD(P)-bd_dom_sf"/>
</dbReference>
<dbReference type="SUPFAM" id="SSF51735">
    <property type="entry name" value="NAD(P)-binding Rossmann-fold domains"/>
    <property type="match status" value="1"/>
</dbReference>
<evidence type="ECO:0000313" key="3">
    <source>
        <dbReference type="Proteomes" id="UP000809337"/>
    </source>
</evidence>
<proteinExistence type="predicted"/>
<reference evidence="2" key="1">
    <citation type="submission" date="2021-01" db="EMBL/GenBank/DDBJ databases">
        <title>Diatom-associated Roseobacters Show Island Model of Population Structure.</title>
        <authorList>
            <person name="Qu L."/>
            <person name="Feng X."/>
            <person name="Chen Y."/>
            <person name="Li L."/>
            <person name="Wang X."/>
            <person name="Hu Z."/>
            <person name="Wang H."/>
            <person name="Luo H."/>
        </authorList>
    </citation>
    <scope>NUCLEOTIDE SEQUENCE</scope>
    <source>
        <strain evidence="2">SM26-45</strain>
    </source>
</reference>
<dbReference type="GO" id="GO:0016491">
    <property type="term" value="F:oxidoreductase activity"/>
    <property type="evidence" value="ECO:0007669"/>
    <property type="project" value="UniProtKB-KW"/>
</dbReference>
<dbReference type="Pfam" id="PF00106">
    <property type="entry name" value="adh_short"/>
    <property type="match status" value="1"/>
</dbReference>
<dbReference type="EMBL" id="JAFBWN010000004">
    <property type="protein sequence ID" value="MBM2354656.1"/>
    <property type="molecule type" value="Genomic_DNA"/>
</dbReference>
<dbReference type="Proteomes" id="UP000809337">
    <property type="component" value="Unassembled WGS sequence"/>
</dbReference>
<organism evidence="2 3">
    <name type="scientific">Pseudosulfitobacter pseudonitzschiae</name>
    <dbReference type="NCBI Taxonomy" id="1402135"/>
    <lineage>
        <taxon>Bacteria</taxon>
        <taxon>Pseudomonadati</taxon>
        <taxon>Pseudomonadota</taxon>
        <taxon>Alphaproteobacteria</taxon>
        <taxon>Rhodobacterales</taxon>
        <taxon>Roseobacteraceae</taxon>
        <taxon>Pseudosulfitobacter</taxon>
    </lineage>
</organism>
<comment type="caution">
    <text evidence="2">The sequence shown here is derived from an EMBL/GenBank/DDBJ whole genome shotgun (WGS) entry which is preliminary data.</text>
</comment>
<keyword evidence="1" id="KW-0560">Oxidoreductase</keyword>
<protein>
    <submittedName>
        <fullName evidence="2">SDR family NAD(P)-dependent oxidoreductase</fullName>
    </submittedName>
</protein>
<dbReference type="PRINTS" id="PR00081">
    <property type="entry name" value="GDHRDH"/>
</dbReference>
<name>A0A9Q2RUI7_9RHOB</name>
<dbReference type="InterPro" id="IPR002347">
    <property type="entry name" value="SDR_fam"/>
</dbReference>
<accession>A0A9Q2RUI7</accession>
<dbReference type="PANTHER" id="PTHR43157">
    <property type="entry name" value="PHOSPHATIDYLINOSITOL-GLYCAN BIOSYNTHESIS CLASS F PROTEIN-RELATED"/>
    <property type="match status" value="1"/>
</dbReference>